<sequence length="479" mass="54352">MREIILHLPGDFEEWRSHARALLAARVPPEDIVWRSVGDSASLFADPAPLQLQRTVSLPRELVTIADRVICHRDDAVPSRLYRVLWRALDDRKLLERRTDPDTDWLMRADKAIRRDLHKMHAFVRFRRLGEDETGRERFIAWFEPEHRILRLGAPFFRKRFYGMDWAILTPDARAIWHGEELHLGPGGTRDEVPDHDVVEDQWRTYYGAIFNPARVKIAAMRAEMPKKYWHNLPEAQDIAPLIAGAEARVERMRETAVSLANPRSDKWRVRGEADTALPETIASLDELNQAVRTCTRCPLHCNATQAVTGEGPRQARIMLVGEQPGDREDLQGRPFVGPAGQLLDEALGEAGLDRATLYVTNVVKHFKFVARGKRRLHQNPSTGEIDICRWWLDQERALVRPDIIVSLGGSALRGLTGKSASISSMRGKVHALDDGARLIATVHPSFLLRLPDRDRAKVERDQFVADLASAKHMADSLA</sequence>
<keyword evidence="12" id="KW-1185">Reference proteome</keyword>
<dbReference type="GO" id="GO:0051539">
    <property type="term" value="F:4 iron, 4 sulfur cluster binding"/>
    <property type="evidence" value="ECO:0007669"/>
    <property type="project" value="UniProtKB-KW"/>
</dbReference>
<keyword evidence="7" id="KW-0408">Iron</keyword>
<name>A0A7V8RB53_9SPHN</name>
<dbReference type="GO" id="GO:0097506">
    <property type="term" value="F:deaminated base DNA N-glycosylase activity"/>
    <property type="evidence" value="ECO:0007669"/>
    <property type="project" value="UniProtKB-ARBA"/>
</dbReference>
<feature type="domain" description="Uracil-DNA glycosylase-like" evidence="10">
    <location>
        <begin position="309"/>
        <end position="469"/>
    </location>
</feature>
<dbReference type="AlphaFoldDB" id="A0A7V8RB53"/>
<dbReference type="RefSeq" id="WP_181266144.1">
    <property type="nucleotide sequence ID" value="NZ_BAAAGB010000002.1"/>
</dbReference>
<dbReference type="PANTHER" id="PTHR33693:SF9">
    <property type="entry name" value="TYPE-4 URACIL-DNA GLYCOSYLASE"/>
    <property type="match status" value="1"/>
</dbReference>
<dbReference type="InterPro" id="IPR023875">
    <property type="entry name" value="DNA_repair_put"/>
</dbReference>
<proteinExistence type="inferred from homology"/>
<dbReference type="NCBIfam" id="TIGR00758">
    <property type="entry name" value="UDG_fam4"/>
    <property type="match status" value="1"/>
</dbReference>
<dbReference type="EMBL" id="VDES01000001">
    <property type="protein sequence ID" value="MBA1372960.1"/>
    <property type="molecule type" value="Genomic_DNA"/>
</dbReference>
<dbReference type="CDD" id="cd10030">
    <property type="entry name" value="UDG-F4_TTUDGA_SPO1dp_like"/>
    <property type="match status" value="1"/>
</dbReference>
<evidence type="ECO:0000256" key="3">
    <source>
        <dbReference type="ARBA" id="ARBA00022485"/>
    </source>
</evidence>
<evidence type="ECO:0000313" key="12">
    <source>
        <dbReference type="Proteomes" id="UP000589292"/>
    </source>
</evidence>
<protein>
    <recommendedName>
        <fullName evidence="2">Type-4 uracil-DNA glycosylase</fullName>
    </recommendedName>
</protein>
<dbReference type="InterPro" id="IPR036895">
    <property type="entry name" value="Uracil-DNA_glycosylase-like_sf"/>
</dbReference>
<evidence type="ECO:0000256" key="1">
    <source>
        <dbReference type="ARBA" id="ARBA00006521"/>
    </source>
</evidence>
<keyword evidence="6" id="KW-0378">Hydrolase</keyword>
<keyword evidence="9" id="KW-0234">DNA repair</keyword>
<evidence type="ECO:0000256" key="5">
    <source>
        <dbReference type="ARBA" id="ARBA00022763"/>
    </source>
</evidence>
<dbReference type="Gene3D" id="3.40.470.10">
    <property type="entry name" value="Uracil-DNA glycosylase-like domain"/>
    <property type="match status" value="1"/>
</dbReference>
<keyword evidence="4" id="KW-0479">Metal-binding</keyword>
<keyword evidence="8" id="KW-0411">Iron-sulfur</keyword>
<dbReference type="GO" id="GO:0046872">
    <property type="term" value="F:metal ion binding"/>
    <property type="evidence" value="ECO:0007669"/>
    <property type="project" value="UniProtKB-KW"/>
</dbReference>
<evidence type="ECO:0000259" key="10">
    <source>
        <dbReference type="SMART" id="SM00986"/>
    </source>
</evidence>
<organism evidence="11 12">
    <name type="scientific">Sphingomonas ursincola</name>
    <dbReference type="NCBI Taxonomy" id="56361"/>
    <lineage>
        <taxon>Bacteria</taxon>
        <taxon>Pseudomonadati</taxon>
        <taxon>Pseudomonadota</taxon>
        <taxon>Alphaproteobacteria</taxon>
        <taxon>Sphingomonadales</taxon>
        <taxon>Sphingomonadaceae</taxon>
        <taxon>Sphingomonas</taxon>
    </lineage>
</organism>
<comment type="caution">
    <text evidence="11">The sequence shown here is derived from an EMBL/GenBank/DDBJ whole genome shotgun (WGS) entry which is preliminary data.</text>
</comment>
<evidence type="ECO:0000256" key="2">
    <source>
        <dbReference type="ARBA" id="ARBA00019403"/>
    </source>
</evidence>
<dbReference type="SMART" id="SM00986">
    <property type="entry name" value="UDG"/>
    <property type="match status" value="1"/>
</dbReference>
<keyword evidence="5" id="KW-0227">DNA damage</keyword>
<dbReference type="InterPro" id="IPR005122">
    <property type="entry name" value="Uracil-DNA_glycosylase-like"/>
</dbReference>
<dbReference type="SMART" id="SM00987">
    <property type="entry name" value="UreE_C"/>
    <property type="match status" value="1"/>
</dbReference>
<dbReference type="Proteomes" id="UP000589292">
    <property type="component" value="Unassembled WGS sequence"/>
</dbReference>
<dbReference type="PANTHER" id="PTHR33693">
    <property type="entry name" value="TYPE-5 URACIL-DNA GLYCOSYLASE"/>
    <property type="match status" value="1"/>
</dbReference>
<dbReference type="Pfam" id="PF03167">
    <property type="entry name" value="UDG"/>
    <property type="match status" value="1"/>
</dbReference>
<evidence type="ECO:0000256" key="6">
    <source>
        <dbReference type="ARBA" id="ARBA00022801"/>
    </source>
</evidence>
<evidence type="ECO:0000256" key="8">
    <source>
        <dbReference type="ARBA" id="ARBA00023014"/>
    </source>
</evidence>
<evidence type="ECO:0000256" key="4">
    <source>
        <dbReference type="ARBA" id="ARBA00022723"/>
    </source>
</evidence>
<keyword evidence="3" id="KW-0004">4Fe-4S</keyword>
<reference evidence="11 12" key="1">
    <citation type="journal article" date="1994" name="Int. J. Syst. Bacteriol.">
        <title>Phylogenetic positions of novel aerobic, bacteriochlorophyll a-containing bacteria and description of Roseococcus thiosulfatophilus gen. nov., sp. nov., Erythromicrobium ramosum gen. nov., sp. nov., and Erythrobacter litoralis sp. nov.</title>
        <authorList>
            <person name="Yurkov V."/>
            <person name="Stackebrandt E."/>
            <person name="Holmes A."/>
            <person name="Fuerst J.A."/>
            <person name="Hugenholtz P."/>
            <person name="Golecki J."/>
            <person name="Gad'on N."/>
            <person name="Gorlenko V.M."/>
            <person name="Kompantseva E.I."/>
            <person name="Drews G."/>
        </authorList>
    </citation>
    <scope>NUCLEOTIDE SEQUENCE [LARGE SCALE GENOMIC DNA]</scope>
    <source>
        <strain evidence="11 12">KR-99</strain>
    </source>
</reference>
<comment type="similarity">
    <text evidence="1">Belongs to the uracil-DNA glycosylase (UDG) superfamily. Type 4 (UDGa) family.</text>
</comment>
<dbReference type="GO" id="GO:0006281">
    <property type="term" value="P:DNA repair"/>
    <property type="evidence" value="ECO:0007669"/>
    <property type="project" value="UniProtKB-KW"/>
</dbReference>
<dbReference type="InterPro" id="IPR025404">
    <property type="entry name" value="DUF4130"/>
</dbReference>
<gene>
    <name evidence="11" type="ORF">FG486_01305</name>
</gene>
<dbReference type="InterPro" id="IPR005273">
    <property type="entry name" value="Ura-DNA_glyco_family4"/>
</dbReference>
<dbReference type="NCBIfam" id="TIGR03914">
    <property type="entry name" value="UDG_fam_dom"/>
    <property type="match status" value="1"/>
</dbReference>
<evidence type="ECO:0000313" key="11">
    <source>
        <dbReference type="EMBL" id="MBA1372960.1"/>
    </source>
</evidence>
<evidence type="ECO:0000256" key="9">
    <source>
        <dbReference type="ARBA" id="ARBA00023204"/>
    </source>
</evidence>
<evidence type="ECO:0000256" key="7">
    <source>
        <dbReference type="ARBA" id="ARBA00023004"/>
    </source>
</evidence>
<dbReference type="NCBIfam" id="TIGR03915">
    <property type="entry name" value="SAM_7_link_chp"/>
    <property type="match status" value="1"/>
</dbReference>
<dbReference type="SUPFAM" id="SSF52141">
    <property type="entry name" value="Uracil-DNA glycosylase-like"/>
    <property type="match status" value="1"/>
</dbReference>
<dbReference type="InterPro" id="IPR051536">
    <property type="entry name" value="UDG_Type-4/5"/>
</dbReference>
<accession>A0A7V8RB53</accession>
<dbReference type="Pfam" id="PF13566">
    <property type="entry name" value="DUF4130"/>
    <property type="match status" value="1"/>
</dbReference>